<dbReference type="EMBL" id="CH474062">
    <property type="protein sequence ID" value="EDL85094.1"/>
    <property type="molecule type" value="Genomic_DNA"/>
</dbReference>
<accession>A6KL22</accession>
<gene>
    <name evidence="1" type="ORF">rCG_40838</name>
</gene>
<proteinExistence type="predicted"/>
<organism evidence="1 2">
    <name type="scientific">Rattus norvegicus</name>
    <name type="common">Rat</name>
    <dbReference type="NCBI Taxonomy" id="10116"/>
    <lineage>
        <taxon>Eukaryota</taxon>
        <taxon>Metazoa</taxon>
        <taxon>Chordata</taxon>
        <taxon>Craniata</taxon>
        <taxon>Vertebrata</taxon>
        <taxon>Euteleostomi</taxon>
        <taxon>Mammalia</taxon>
        <taxon>Eutheria</taxon>
        <taxon>Euarchontoglires</taxon>
        <taxon>Glires</taxon>
        <taxon>Rodentia</taxon>
        <taxon>Myomorpha</taxon>
        <taxon>Muroidea</taxon>
        <taxon>Muridae</taxon>
        <taxon>Murinae</taxon>
        <taxon>Rattus</taxon>
    </lineage>
</organism>
<protein>
    <submittedName>
        <fullName evidence="1">RCG40838</fullName>
    </submittedName>
</protein>
<dbReference type="AlphaFoldDB" id="A6KL22"/>
<reference evidence="1 2" key="1">
    <citation type="submission" date="2005-09" db="EMBL/GenBank/DDBJ databases">
        <authorList>
            <person name="Mural R.J."/>
            <person name="Li P.W."/>
            <person name="Adams M.D."/>
            <person name="Amanatides P.G."/>
            <person name="Baden-Tillson H."/>
            <person name="Barnstead M."/>
            <person name="Chin S.H."/>
            <person name="Dew I."/>
            <person name="Evans C.A."/>
            <person name="Ferriera S."/>
            <person name="Flanigan M."/>
            <person name="Fosler C."/>
            <person name="Glodek A."/>
            <person name="Gu Z."/>
            <person name="Holt R.A."/>
            <person name="Jennings D."/>
            <person name="Kraft C.L."/>
            <person name="Lu F."/>
            <person name="Nguyen T."/>
            <person name="Nusskern D.R."/>
            <person name="Pfannkoch C.M."/>
            <person name="Sitter C."/>
            <person name="Sutton G.G."/>
            <person name="Venter J.C."/>
            <person name="Wang Z."/>
            <person name="Woodage T."/>
            <person name="Zheng X.H."/>
            <person name="Zhong F."/>
        </authorList>
    </citation>
    <scope>NUCLEOTIDE SEQUENCE [LARGE SCALE GENOMIC DNA]</scope>
    <source>
        <strain>BN</strain>
        <strain evidence="2">Sprague-Dawley</strain>
    </source>
</reference>
<evidence type="ECO:0000313" key="2">
    <source>
        <dbReference type="Proteomes" id="UP000234681"/>
    </source>
</evidence>
<name>A6KL22_RAT</name>
<dbReference type="Proteomes" id="UP000234681">
    <property type="component" value="Chromosome 3"/>
</dbReference>
<sequence length="70" mass="7804">MEHKDIGLANFRAHGEEGGHGRWQMPIRWELMPAASSEGLMAFSVCRKVPCFSGGKFYAYDSHGSPEPIH</sequence>
<evidence type="ECO:0000313" key="1">
    <source>
        <dbReference type="EMBL" id="EDL85094.1"/>
    </source>
</evidence>